<name>A0ABD0LFK6_9CAEN</name>
<feature type="region of interest" description="Disordered" evidence="1">
    <location>
        <begin position="1"/>
        <end position="20"/>
    </location>
</feature>
<evidence type="ECO:0000256" key="1">
    <source>
        <dbReference type="SAM" id="MobiDB-lite"/>
    </source>
</evidence>
<protein>
    <submittedName>
        <fullName evidence="2">Uncharacterized protein</fullName>
    </submittedName>
</protein>
<comment type="caution">
    <text evidence="2">The sequence shown here is derived from an EMBL/GenBank/DDBJ whole genome shotgun (WGS) entry which is preliminary data.</text>
</comment>
<gene>
    <name evidence="2" type="ORF">BaRGS_00010981</name>
</gene>
<dbReference type="Proteomes" id="UP001519460">
    <property type="component" value="Unassembled WGS sequence"/>
</dbReference>
<evidence type="ECO:0000313" key="3">
    <source>
        <dbReference type="Proteomes" id="UP001519460"/>
    </source>
</evidence>
<organism evidence="2 3">
    <name type="scientific">Batillaria attramentaria</name>
    <dbReference type="NCBI Taxonomy" id="370345"/>
    <lineage>
        <taxon>Eukaryota</taxon>
        <taxon>Metazoa</taxon>
        <taxon>Spiralia</taxon>
        <taxon>Lophotrochozoa</taxon>
        <taxon>Mollusca</taxon>
        <taxon>Gastropoda</taxon>
        <taxon>Caenogastropoda</taxon>
        <taxon>Sorbeoconcha</taxon>
        <taxon>Cerithioidea</taxon>
        <taxon>Batillariidae</taxon>
        <taxon>Batillaria</taxon>
    </lineage>
</organism>
<keyword evidence="3" id="KW-1185">Reference proteome</keyword>
<dbReference type="EMBL" id="JACVVK020000055">
    <property type="protein sequence ID" value="KAK7497847.1"/>
    <property type="molecule type" value="Genomic_DNA"/>
</dbReference>
<proteinExistence type="predicted"/>
<sequence length="94" mass="10405">MMALSDAWESIGTTDKKHHNVNKTSLCLRSQVRQRLNSEFDSKPTHVQLPENENFLEGRSESCVPESSATYGGGIVEQMHGRGFPPNGPSSNFI</sequence>
<accession>A0ABD0LFK6</accession>
<evidence type="ECO:0000313" key="2">
    <source>
        <dbReference type="EMBL" id="KAK7497847.1"/>
    </source>
</evidence>
<reference evidence="2 3" key="1">
    <citation type="journal article" date="2023" name="Sci. Data">
        <title>Genome assembly of the Korean intertidal mud-creeper Batillaria attramentaria.</title>
        <authorList>
            <person name="Patra A.K."/>
            <person name="Ho P.T."/>
            <person name="Jun S."/>
            <person name="Lee S.J."/>
            <person name="Kim Y."/>
            <person name="Won Y.J."/>
        </authorList>
    </citation>
    <scope>NUCLEOTIDE SEQUENCE [LARGE SCALE GENOMIC DNA]</scope>
    <source>
        <strain evidence="2">Wonlab-2016</strain>
    </source>
</reference>
<dbReference type="AlphaFoldDB" id="A0ABD0LFK6"/>